<dbReference type="Proteomes" id="UP000178302">
    <property type="component" value="Unassembled WGS sequence"/>
</dbReference>
<evidence type="ECO:0000259" key="1">
    <source>
        <dbReference type="Pfam" id="PF13173"/>
    </source>
</evidence>
<evidence type="ECO:0008006" key="5">
    <source>
        <dbReference type="Google" id="ProtNLM"/>
    </source>
</evidence>
<dbReference type="EMBL" id="MHQZ01000006">
    <property type="protein sequence ID" value="OHA14692.1"/>
    <property type="molecule type" value="Genomic_DNA"/>
</dbReference>
<dbReference type="SUPFAM" id="SSF52540">
    <property type="entry name" value="P-loop containing nucleoside triphosphate hydrolases"/>
    <property type="match status" value="1"/>
</dbReference>
<dbReference type="InterPro" id="IPR027417">
    <property type="entry name" value="P-loop_NTPase"/>
</dbReference>
<evidence type="ECO:0000313" key="3">
    <source>
        <dbReference type="EMBL" id="OHA14692.1"/>
    </source>
</evidence>
<sequence length="409" mass="48163">MKIKRKIYNQIYKHMSEKEITMLIGPRQSGKTTIMKQVQKDLLKEKMETVYLNLDIEKDIEVLESQEKLLQFLKLHIKNTGYVFIDEFQKKKNAGVFLKGLYDMDLPYKFIISGSGSIELKEKTYESLAGRKRIFTIYPVSFEEFALYKCDYKYDTLKEIHNIEPEKEKLLFNEYMSYGGYPKVVITEDKNEKYAIINEIVQSFLHKDVLTLIKYEKLDDFQKLIKILGTYNGSMLEYTNLSNATGLSPKTIKNYIRYLEETHIIKRITPFSKKRIGEITKMPTLYFIDIGFLHYSLGSFGSLQSEKEGLLFQNIIWRMLEELFENKGASINYWRTKTHQEVDFVIDYQNTLSACEIKYSSKKISTSSLYSFQRKYPKSNLYIINKGGNTVEKEAVRVVPYYELEVFNL</sequence>
<evidence type="ECO:0000313" key="4">
    <source>
        <dbReference type="Proteomes" id="UP000178302"/>
    </source>
</evidence>
<organism evidence="3 4">
    <name type="scientific">Candidatus Tagabacteria bacterium RIFCSPLOWO2_01_FULL_39_11</name>
    <dbReference type="NCBI Taxonomy" id="1802295"/>
    <lineage>
        <taxon>Bacteria</taxon>
        <taxon>Candidatus Tagaibacteriota</taxon>
    </lineage>
</organism>
<dbReference type="InterPro" id="IPR025420">
    <property type="entry name" value="DUF4143"/>
</dbReference>
<name>A0A1G2LUZ4_9BACT</name>
<comment type="caution">
    <text evidence="3">The sequence shown here is derived from an EMBL/GenBank/DDBJ whole genome shotgun (WGS) entry which is preliminary data.</text>
</comment>
<dbReference type="PANTHER" id="PTHR43566">
    <property type="entry name" value="CONSERVED PROTEIN"/>
    <property type="match status" value="1"/>
</dbReference>
<evidence type="ECO:0000259" key="2">
    <source>
        <dbReference type="Pfam" id="PF13635"/>
    </source>
</evidence>
<feature type="domain" description="AAA" evidence="1">
    <location>
        <begin position="18"/>
        <end position="145"/>
    </location>
</feature>
<gene>
    <name evidence="3" type="ORF">A2909_03275</name>
</gene>
<dbReference type="InterPro" id="IPR041682">
    <property type="entry name" value="AAA_14"/>
</dbReference>
<dbReference type="Gene3D" id="3.40.50.300">
    <property type="entry name" value="P-loop containing nucleotide triphosphate hydrolases"/>
    <property type="match status" value="1"/>
</dbReference>
<dbReference type="AlphaFoldDB" id="A0A1G2LUZ4"/>
<protein>
    <recommendedName>
        <fullName evidence="5">ATPase</fullName>
    </recommendedName>
</protein>
<accession>A0A1G2LUZ4</accession>
<dbReference type="Pfam" id="PF13173">
    <property type="entry name" value="AAA_14"/>
    <property type="match status" value="1"/>
</dbReference>
<proteinExistence type="predicted"/>
<dbReference type="PANTHER" id="PTHR43566:SF1">
    <property type="entry name" value="AAA+ ATPASE DOMAIN-CONTAINING PROTEIN"/>
    <property type="match status" value="1"/>
</dbReference>
<dbReference type="Pfam" id="PF13635">
    <property type="entry name" value="DUF4143"/>
    <property type="match status" value="1"/>
</dbReference>
<feature type="domain" description="DUF4143" evidence="2">
    <location>
        <begin position="207"/>
        <end position="360"/>
    </location>
</feature>
<reference evidence="3 4" key="1">
    <citation type="journal article" date="2016" name="Nat. Commun.">
        <title>Thousands of microbial genomes shed light on interconnected biogeochemical processes in an aquifer system.</title>
        <authorList>
            <person name="Anantharaman K."/>
            <person name="Brown C.T."/>
            <person name="Hug L.A."/>
            <person name="Sharon I."/>
            <person name="Castelle C.J."/>
            <person name="Probst A.J."/>
            <person name="Thomas B.C."/>
            <person name="Singh A."/>
            <person name="Wilkins M.J."/>
            <person name="Karaoz U."/>
            <person name="Brodie E.L."/>
            <person name="Williams K.H."/>
            <person name="Hubbard S.S."/>
            <person name="Banfield J.F."/>
        </authorList>
    </citation>
    <scope>NUCLEOTIDE SEQUENCE [LARGE SCALE GENOMIC DNA]</scope>
</reference>